<evidence type="ECO:0000256" key="1">
    <source>
        <dbReference type="SAM" id="SignalP"/>
    </source>
</evidence>
<sequence length="257" mass="26091">MNIKLLSSLLISSAAIPAAHAALIANGDLEVAVAEYSDASGTATYSLDASNNVISSGTGGSGDTGRDAGVWLDTSLSRGFIHSTTGGNGGTGGFIQEGTTASNGNPRGVLFFADDSMATTGLISATLDLRLDQASQFISLELYGWNDGQTGVSLSLGGSTSGNADSWNTTSLGDATEIFDVELDTTTVGAWETVNIGTADLGTGFDHYAWRLGIVGAADAAGDSFAFDNLVVTAVPEPSTTALLGLGGLALILRRRK</sequence>
<feature type="chain" id="PRO_5044006385" description="Ice-binding protein C-terminal domain-containing protein" evidence="1">
    <location>
        <begin position="22"/>
        <end position="257"/>
    </location>
</feature>
<evidence type="ECO:0000259" key="2">
    <source>
        <dbReference type="Pfam" id="PF07589"/>
    </source>
</evidence>
<evidence type="ECO:0000313" key="3">
    <source>
        <dbReference type="EMBL" id="BDS06886.1"/>
    </source>
</evidence>
<reference evidence="3" key="1">
    <citation type="submission" date="2024-07" db="EMBL/GenBank/DDBJ databases">
        <title>Complete genome sequence of Verrucomicrobiaceae bacterium NT6N.</title>
        <authorList>
            <person name="Huang C."/>
            <person name="Takami H."/>
            <person name="Hamasaki K."/>
        </authorList>
    </citation>
    <scope>NUCLEOTIDE SEQUENCE</scope>
    <source>
        <strain evidence="3">NT6N</strain>
    </source>
</reference>
<feature type="signal peptide" evidence="1">
    <location>
        <begin position="1"/>
        <end position="21"/>
    </location>
</feature>
<dbReference type="AlphaFoldDB" id="A0AAT9FLT7"/>
<gene>
    <name evidence="3" type="ORF">NT6N_19260</name>
</gene>
<dbReference type="NCBIfam" id="TIGR02595">
    <property type="entry name" value="PEP_CTERM"/>
    <property type="match status" value="1"/>
</dbReference>
<dbReference type="InterPro" id="IPR013424">
    <property type="entry name" value="Ice-binding_C"/>
</dbReference>
<name>A0AAT9FLT7_9BACT</name>
<keyword evidence="1" id="KW-0732">Signal</keyword>
<protein>
    <recommendedName>
        <fullName evidence="2">Ice-binding protein C-terminal domain-containing protein</fullName>
    </recommendedName>
</protein>
<proteinExistence type="predicted"/>
<feature type="domain" description="Ice-binding protein C-terminal" evidence="2">
    <location>
        <begin position="234"/>
        <end position="256"/>
    </location>
</feature>
<dbReference type="KEGG" id="osu:NT6N_19260"/>
<dbReference type="Pfam" id="PF07589">
    <property type="entry name" value="PEP-CTERM"/>
    <property type="match status" value="1"/>
</dbReference>
<organism evidence="3">
    <name type="scientific">Oceaniferula spumae</name>
    <dbReference type="NCBI Taxonomy" id="2979115"/>
    <lineage>
        <taxon>Bacteria</taxon>
        <taxon>Pseudomonadati</taxon>
        <taxon>Verrucomicrobiota</taxon>
        <taxon>Verrucomicrobiia</taxon>
        <taxon>Verrucomicrobiales</taxon>
        <taxon>Verrucomicrobiaceae</taxon>
        <taxon>Oceaniferula</taxon>
    </lineage>
</organism>
<accession>A0AAT9FLT7</accession>
<dbReference type="EMBL" id="AP026866">
    <property type="protein sequence ID" value="BDS06886.1"/>
    <property type="molecule type" value="Genomic_DNA"/>
</dbReference>